<accession>A0AAV4FH13</accession>
<dbReference type="GO" id="GO:0032039">
    <property type="term" value="C:integrator complex"/>
    <property type="evidence" value="ECO:0007669"/>
    <property type="project" value="InterPro"/>
</dbReference>
<dbReference type="PANTHER" id="PTHR31697:SF2">
    <property type="entry name" value="INTEGRATOR COMPLEX SUBUNIT 5"/>
    <property type="match status" value="1"/>
</dbReference>
<evidence type="ECO:0000256" key="1">
    <source>
        <dbReference type="SAM" id="MobiDB-lite"/>
    </source>
</evidence>
<keyword evidence="5" id="KW-1185">Reference proteome</keyword>
<comment type="caution">
    <text evidence="4">The sequence shown here is derived from an EMBL/GenBank/DDBJ whole genome shotgun (WGS) entry which is preliminary data.</text>
</comment>
<feature type="domain" description="Integrator complex subunit 5 C-terminal" evidence="3">
    <location>
        <begin position="240"/>
        <end position="809"/>
    </location>
</feature>
<evidence type="ECO:0000313" key="4">
    <source>
        <dbReference type="EMBL" id="GFR71676.1"/>
    </source>
</evidence>
<gene>
    <name evidence="4" type="ORF">ElyMa_002100200</name>
</gene>
<dbReference type="GO" id="GO:0034472">
    <property type="term" value="P:snRNA 3'-end processing"/>
    <property type="evidence" value="ECO:0007669"/>
    <property type="project" value="TreeGrafter"/>
</dbReference>
<feature type="region of interest" description="Disordered" evidence="1">
    <location>
        <begin position="819"/>
        <end position="848"/>
    </location>
</feature>
<name>A0AAV4FH13_9GAST</name>
<dbReference type="PANTHER" id="PTHR31697">
    <property type="entry name" value="INTEGRATOR COMPLEX SUBUNIT 5"/>
    <property type="match status" value="1"/>
</dbReference>
<feature type="region of interest" description="Disordered" evidence="1">
    <location>
        <begin position="721"/>
        <end position="752"/>
    </location>
</feature>
<dbReference type="InterPro" id="IPR029445">
    <property type="entry name" value="INTS5_N"/>
</dbReference>
<feature type="compositionally biased region" description="Polar residues" evidence="1">
    <location>
        <begin position="735"/>
        <end position="752"/>
    </location>
</feature>
<evidence type="ECO:0000259" key="2">
    <source>
        <dbReference type="Pfam" id="PF14837"/>
    </source>
</evidence>
<proteinExistence type="predicted"/>
<dbReference type="Pfam" id="PF14837">
    <property type="entry name" value="INTS5_N"/>
    <property type="match status" value="1"/>
</dbReference>
<evidence type="ECO:0000259" key="3">
    <source>
        <dbReference type="Pfam" id="PF14838"/>
    </source>
</evidence>
<dbReference type="Pfam" id="PF14838">
    <property type="entry name" value="INTS5_C"/>
    <property type="match status" value="1"/>
</dbReference>
<feature type="region of interest" description="Disordered" evidence="1">
    <location>
        <begin position="515"/>
        <end position="541"/>
    </location>
</feature>
<evidence type="ECO:0000313" key="5">
    <source>
        <dbReference type="Proteomes" id="UP000762676"/>
    </source>
</evidence>
<protein>
    <submittedName>
        <fullName evidence="4">Integrator complex subunit 5</fullName>
    </submittedName>
</protein>
<dbReference type="InterPro" id="IPR040316">
    <property type="entry name" value="INTS5"/>
</dbReference>
<feature type="compositionally biased region" description="Low complexity" evidence="1">
    <location>
        <begin position="819"/>
        <end position="834"/>
    </location>
</feature>
<dbReference type="AlphaFoldDB" id="A0AAV4FH13"/>
<reference evidence="4 5" key="1">
    <citation type="journal article" date="2021" name="Elife">
        <title>Chloroplast acquisition without the gene transfer in kleptoplastic sea slugs, Plakobranchus ocellatus.</title>
        <authorList>
            <person name="Maeda T."/>
            <person name="Takahashi S."/>
            <person name="Yoshida T."/>
            <person name="Shimamura S."/>
            <person name="Takaki Y."/>
            <person name="Nagai Y."/>
            <person name="Toyoda A."/>
            <person name="Suzuki Y."/>
            <person name="Arimoto A."/>
            <person name="Ishii H."/>
            <person name="Satoh N."/>
            <person name="Nishiyama T."/>
            <person name="Hasebe M."/>
            <person name="Maruyama T."/>
            <person name="Minagawa J."/>
            <person name="Obokata J."/>
            <person name="Shigenobu S."/>
        </authorList>
    </citation>
    <scope>NUCLEOTIDE SEQUENCE [LARGE SCALE GENOMIC DNA]</scope>
</reference>
<feature type="domain" description="Integrator complex subunit 5 N-terminal" evidence="2">
    <location>
        <begin position="14"/>
        <end position="220"/>
    </location>
</feature>
<dbReference type="InterPro" id="IPR029444">
    <property type="entry name" value="INTS5_C"/>
</dbReference>
<feature type="non-terminal residue" evidence="4">
    <location>
        <position position="848"/>
    </location>
</feature>
<dbReference type="EMBL" id="BMAT01004307">
    <property type="protein sequence ID" value="GFR71676.1"/>
    <property type="molecule type" value="Genomic_DNA"/>
</dbReference>
<feature type="compositionally biased region" description="Basic and acidic residues" evidence="1">
    <location>
        <begin position="838"/>
        <end position="848"/>
    </location>
</feature>
<dbReference type="Proteomes" id="UP000762676">
    <property type="component" value="Unassembled WGS sequence"/>
</dbReference>
<organism evidence="4 5">
    <name type="scientific">Elysia marginata</name>
    <dbReference type="NCBI Taxonomy" id="1093978"/>
    <lineage>
        <taxon>Eukaryota</taxon>
        <taxon>Metazoa</taxon>
        <taxon>Spiralia</taxon>
        <taxon>Lophotrochozoa</taxon>
        <taxon>Mollusca</taxon>
        <taxon>Gastropoda</taxon>
        <taxon>Heterobranchia</taxon>
        <taxon>Euthyneura</taxon>
        <taxon>Panpulmonata</taxon>
        <taxon>Sacoglossa</taxon>
        <taxon>Placobranchoidea</taxon>
        <taxon>Plakobranchidae</taxon>
        <taxon>Elysia</taxon>
    </lineage>
</organism>
<sequence>MAAASGEVTVGPTEICTQVNKFLKGTSSRSTNVNFESLSSSALFLLRTVPVARHAVLEHYSLLFDEAINSSLSFSDRIPHDVSGHQKLQLSALQDVTGVLLSFIKSNPEAWAPVVSSWTLTLLGQLSSKYAAKRGIQHATSLNEVLQMWLACEPAKMLMEISTECFAAMVGAAPDMCVDSLLEASVRYSPHFDWVVAHIGSCFPRTIITRVLNCGLKDFCSDSGHDKDTGPSTSRLKVPKMASVVGILGHLASKHGHDIRKALMALFEASLHSDAMSNKVTTLPFLLQLASMSDMLLQILTTDLVCVLTPSTLNQLHRQFTHWKRASPGDYNSFLNLVVHLIVKSRVGACDIISFVLNTAVPTEDHKGELPIEEVRETCAEIMHILMFELQRGVLSTKSDMRSIEIPLLVGLASQTDVLTNMLLSAEGSRLPWLQKLLTYTALHAGQSCAASILSSIICNAQTPTQLSNFYSVKQGVEQGIPTVLQPTLQQVFNRLEALASPSVECLPPPAKLPRLHPQASSLPGAQPERANLAQTSDKSCQTSPSQLVALRNLERITAAEKRKIKKKQIFSSRLVKQLEGHQASLVPFLLTSDPRVQHCVLNLVHMIGFSPSLGSALLTKLAGAVASIFFSSLHRRANMERWNIRKLSAQGDSKGAEVVDKKSQANSASSITHLCMSCIDQLSSLPFTRSLLLHYLVDGATYKEHCHLFGGKWTSSLFEPPSSSSSSANAEIVTDSTSSAEGSDSNSLVNENRQQGNSIALPRFHSKVYHGGVIRQIVKVASSHKPLPKNVVSTNALTLVETLWLCCREVALVTQSQPPQWGAPAASASGAAPVKPEPMDTDLRPKQ</sequence>